<evidence type="ECO:0000313" key="1">
    <source>
        <dbReference type="EMBL" id="QNT69371.1"/>
    </source>
</evidence>
<proteinExistence type="predicted"/>
<evidence type="ECO:0000313" key="2">
    <source>
        <dbReference type="Proteomes" id="UP000516369"/>
    </source>
</evidence>
<reference evidence="1 2" key="1">
    <citation type="submission" date="2020-05" db="EMBL/GenBank/DDBJ databases">
        <title>Complete closed genome sequence of Defluviicoccus vanus.</title>
        <authorList>
            <person name="Bessarab I."/>
            <person name="Arumugam K."/>
            <person name="Maszenan A.M."/>
            <person name="Seviour R.J."/>
            <person name="Williams R.B."/>
        </authorList>
    </citation>
    <scope>NUCLEOTIDE SEQUENCE [LARGE SCALE GENOMIC DNA]</scope>
    <source>
        <strain evidence="1 2">Ben 114</strain>
    </source>
</reference>
<dbReference type="RefSeq" id="WP_190262876.1">
    <property type="nucleotide sequence ID" value="NZ_CP053923.1"/>
</dbReference>
<dbReference type="KEGG" id="dvn:HQ394_08645"/>
<name>A0A7H1N0Y5_9PROT</name>
<sequence length="226" mass="24840">MNQAASRRSSVLHRRAPPIILGVAVFVMAVFVSVVFDANVHAAEPPVTTTSSADVTIFSVAFADCTARLIRQAGEAVLTYENACHQELDTKVATLARMLDAALPGRLDRADGAMLRVASLAETFPEFAKRLAQAASRSPEWYGERAKRDPGFGNPLVVKVANTTPIYRELQEALRPLDLRVQLVRVANVQVALPADTPFRFWLADRGVNPREQVPFDAEAWFRVAQ</sequence>
<organism evidence="1 2">
    <name type="scientific">Defluviicoccus vanus</name>
    <dbReference type="NCBI Taxonomy" id="111831"/>
    <lineage>
        <taxon>Bacteria</taxon>
        <taxon>Pseudomonadati</taxon>
        <taxon>Pseudomonadota</taxon>
        <taxon>Alphaproteobacteria</taxon>
        <taxon>Rhodospirillales</taxon>
        <taxon>Rhodospirillaceae</taxon>
        <taxon>Defluviicoccus</taxon>
    </lineage>
</organism>
<accession>A0A7H1N0Y5</accession>
<keyword evidence="2" id="KW-1185">Reference proteome</keyword>
<gene>
    <name evidence="1" type="ORF">HQ394_08645</name>
</gene>
<dbReference type="AlphaFoldDB" id="A0A7H1N0Y5"/>
<protein>
    <submittedName>
        <fullName evidence="1">Uncharacterized protein</fullName>
    </submittedName>
</protein>
<dbReference type="EMBL" id="CP053923">
    <property type="protein sequence ID" value="QNT69371.1"/>
    <property type="molecule type" value="Genomic_DNA"/>
</dbReference>
<dbReference type="Proteomes" id="UP000516369">
    <property type="component" value="Chromosome"/>
</dbReference>